<evidence type="ECO:0000256" key="2">
    <source>
        <dbReference type="SAM" id="SignalP"/>
    </source>
</evidence>
<feature type="region of interest" description="Disordered" evidence="1">
    <location>
        <begin position="28"/>
        <end position="70"/>
    </location>
</feature>
<name>A0ABV4NLY9_9GAMM</name>
<gene>
    <name evidence="3" type="ORF">ACCI51_07675</name>
</gene>
<organism evidence="3 4">
    <name type="scientific">Microbulbifer echini</name>
    <dbReference type="NCBI Taxonomy" id="1529067"/>
    <lineage>
        <taxon>Bacteria</taxon>
        <taxon>Pseudomonadati</taxon>
        <taxon>Pseudomonadota</taxon>
        <taxon>Gammaproteobacteria</taxon>
        <taxon>Cellvibrionales</taxon>
        <taxon>Microbulbiferaceae</taxon>
        <taxon>Microbulbifer</taxon>
    </lineage>
</organism>
<evidence type="ECO:0000313" key="4">
    <source>
        <dbReference type="Proteomes" id="UP001569414"/>
    </source>
</evidence>
<reference evidence="3 4" key="1">
    <citation type="submission" date="2024-08" db="EMBL/GenBank/DDBJ databases">
        <authorList>
            <person name="Ishaq N."/>
        </authorList>
    </citation>
    <scope>NUCLEOTIDE SEQUENCE [LARGE SCALE GENOMIC DNA]</scope>
    <source>
        <strain evidence="3 4">JCM 30400</strain>
    </source>
</reference>
<dbReference type="EMBL" id="JBGMEL010000006">
    <property type="protein sequence ID" value="MFA0790423.1"/>
    <property type="molecule type" value="Genomic_DNA"/>
</dbReference>
<feature type="chain" id="PRO_5045574526" evidence="2">
    <location>
        <begin position="29"/>
        <end position="305"/>
    </location>
</feature>
<evidence type="ECO:0000256" key="1">
    <source>
        <dbReference type="SAM" id="MobiDB-lite"/>
    </source>
</evidence>
<keyword evidence="2" id="KW-0732">Signal</keyword>
<comment type="caution">
    <text evidence="3">The sequence shown here is derived from an EMBL/GenBank/DDBJ whole genome shotgun (WGS) entry which is preliminary data.</text>
</comment>
<protein>
    <submittedName>
        <fullName evidence="3">DUF2092 domain-containing protein</fullName>
    </submittedName>
</protein>
<dbReference type="Proteomes" id="UP001569414">
    <property type="component" value="Unassembled WGS sequence"/>
</dbReference>
<sequence length="305" mass="33537">MLAPHPLGYHTRALLLAVSMALIPAAFAQPAPTPPDNPPTQGQQGGSGGPPQNQPAPTDGTTGQGQMPPALAGIAENGEAIDPKAMEALKKMGEYLASMKMLMFKARIFADVVLENEQKLLIGGKVTYMAMPPNQLRVDLTTDSITRRFLHAGNKFTMIAPRNGYFAEMQATEPTAQVLSKAAKEYGIEVPFADLLEWGRKPDAWAGIKEGFLVNSPMINGQRTKHWAFRSENLDWEIWIKVGDQPLPLRISTVNTRDPAKPRFLATLKWMKAKPEAAKKFIANTEKLKQIPFKKAEPNKKEASQ</sequence>
<proteinExistence type="predicted"/>
<accession>A0ABV4NLY9</accession>
<keyword evidence="4" id="KW-1185">Reference proteome</keyword>
<dbReference type="Pfam" id="PF09865">
    <property type="entry name" value="DUF2092"/>
    <property type="match status" value="1"/>
</dbReference>
<evidence type="ECO:0000313" key="3">
    <source>
        <dbReference type="EMBL" id="MFA0790423.1"/>
    </source>
</evidence>
<dbReference type="InterPro" id="IPR019207">
    <property type="entry name" value="DUF2092"/>
</dbReference>
<feature type="signal peptide" evidence="2">
    <location>
        <begin position="1"/>
        <end position="28"/>
    </location>
</feature>
<dbReference type="RefSeq" id="WP_299581213.1">
    <property type="nucleotide sequence ID" value="NZ_JBGMEL010000006.1"/>
</dbReference>